<dbReference type="Gene3D" id="3.30.460.10">
    <property type="entry name" value="Beta Polymerase, domain 2"/>
    <property type="match status" value="1"/>
</dbReference>
<dbReference type="AlphaFoldDB" id="A0A2Z3JEV8"/>
<sequence length="282" mass="31247">MLVQHAWIEQVRCLARADERLVAALTYGSFTKGEGDGFSDIEFWLFVRDDALAELDRVGWVGAVASPLAVLENLPHALTLAIFEGYRRGEFHFAPASRMGEVRSWAENGPFPSPEAMLLLDRTGELYGHLQYLHDHPPQHGGPREVQGVLDSFINWSVQGAQVLRRGEYARALGTLGVLHVHLLQLARLVEGTTLHWPTPSKGVEADLSGGAYRRFSACTASVEPRELERAYTQAWEWGKELAGTLLGWMGRRWPSTFDVPFEALASTLEVTTTVARPGDGN</sequence>
<name>A0A2Z3JEV8_9DEIO</name>
<dbReference type="KEGG" id="dez:DKM44_11015"/>
<accession>A0A2Z3JEV8</accession>
<dbReference type="Gene3D" id="1.20.120.330">
    <property type="entry name" value="Nucleotidyltransferases domain 2"/>
    <property type="match status" value="1"/>
</dbReference>
<dbReference type="EMBL" id="CP029494">
    <property type="protein sequence ID" value="AWN23693.1"/>
    <property type="molecule type" value="Genomic_DNA"/>
</dbReference>
<keyword evidence="3" id="KW-1185">Reference proteome</keyword>
<dbReference type="InterPro" id="IPR048495">
    <property type="entry name" value="LinB-like_C"/>
</dbReference>
<dbReference type="InterPro" id="IPR043519">
    <property type="entry name" value="NT_sf"/>
</dbReference>
<proteinExistence type="predicted"/>
<dbReference type="Pfam" id="PF21418">
    <property type="entry name" value="LinB-like_C"/>
    <property type="match status" value="1"/>
</dbReference>
<dbReference type="SUPFAM" id="SSF81301">
    <property type="entry name" value="Nucleotidyltransferase"/>
    <property type="match status" value="1"/>
</dbReference>
<gene>
    <name evidence="2" type="ORF">DKM44_11015</name>
</gene>
<evidence type="ECO:0000313" key="2">
    <source>
        <dbReference type="EMBL" id="AWN23693.1"/>
    </source>
</evidence>
<keyword evidence="2" id="KW-0808">Transferase</keyword>
<reference evidence="2 3" key="1">
    <citation type="submission" date="2018-05" db="EMBL/GenBank/DDBJ databases">
        <title>Complete Genome Sequence of Deinococcus sp. strain 17bor-2.</title>
        <authorList>
            <person name="Srinivasan S."/>
        </authorList>
    </citation>
    <scope>NUCLEOTIDE SEQUENCE [LARGE SCALE GENOMIC DNA]</scope>
    <source>
        <strain evidence="2 3">17bor-2</strain>
    </source>
</reference>
<evidence type="ECO:0000313" key="3">
    <source>
        <dbReference type="Proteomes" id="UP000245368"/>
    </source>
</evidence>
<dbReference type="OrthoDB" id="65410at2"/>
<feature type="domain" description="Lincosamide nucleotidyltransferase-like C-terminal" evidence="1">
    <location>
        <begin position="145"/>
        <end position="245"/>
    </location>
</feature>
<dbReference type="GO" id="GO:0016740">
    <property type="term" value="F:transferase activity"/>
    <property type="evidence" value="ECO:0007669"/>
    <property type="project" value="UniProtKB-KW"/>
</dbReference>
<protein>
    <submittedName>
        <fullName evidence="2">Lincosamide nucleotidyltransferase Lnu(F)</fullName>
    </submittedName>
</protein>
<organism evidence="2 3">
    <name type="scientific">Deinococcus irradiatisoli</name>
    <dbReference type="NCBI Taxonomy" id="2202254"/>
    <lineage>
        <taxon>Bacteria</taxon>
        <taxon>Thermotogati</taxon>
        <taxon>Deinococcota</taxon>
        <taxon>Deinococci</taxon>
        <taxon>Deinococcales</taxon>
        <taxon>Deinococcaceae</taxon>
        <taxon>Deinococcus</taxon>
    </lineage>
</organism>
<evidence type="ECO:0000259" key="1">
    <source>
        <dbReference type="Pfam" id="PF21418"/>
    </source>
</evidence>
<dbReference type="RefSeq" id="WP_109827421.1">
    <property type="nucleotide sequence ID" value="NZ_CP029494.1"/>
</dbReference>
<dbReference type="Proteomes" id="UP000245368">
    <property type="component" value="Chromosome"/>
</dbReference>